<dbReference type="PROSITE" id="PS51257">
    <property type="entry name" value="PROKAR_LIPOPROTEIN"/>
    <property type="match status" value="1"/>
</dbReference>
<gene>
    <name evidence="2" type="ORF">CRI94_03730</name>
</gene>
<dbReference type="Proteomes" id="UP000220102">
    <property type="component" value="Unassembled WGS sequence"/>
</dbReference>
<keyword evidence="3" id="KW-1185">Reference proteome</keyword>
<feature type="signal peptide" evidence="1">
    <location>
        <begin position="1"/>
        <end position="22"/>
    </location>
</feature>
<protein>
    <recommendedName>
        <fullName evidence="4">Lipoprotein</fullName>
    </recommendedName>
</protein>
<evidence type="ECO:0008006" key="4">
    <source>
        <dbReference type="Google" id="ProtNLM"/>
    </source>
</evidence>
<reference evidence="2 3" key="1">
    <citation type="submission" date="2017-10" db="EMBL/GenBank/DDBJ databases">
        <title>Draft genome of Longibacter Salinarum.</title>
        <authorList>
            <person name="Goh K.M."/>
            <person name="Shamsir M.S."/>
            <person name="Lim S.W."/>
        </authorList>
    </citation>
    <scope>NUCLEOTIDE SEQUENCE [LARGE SCALE GENOMIC DNA]</scope>
    <source>
        <strain evidence="2 3">KCTC 52045</strain>
    </source>
</reference>
<evidence type="ECO:0000313" key="3">
    <source>
        <dbReference type="Proteomes" id="UP000220102"/>
    </source>
</evidence>
<dbReference type="AlphaFoldDB" id="A0A2A8CZP1"/>
<dbReference type="EMBL" id="PDEQ01000002">
    <property type="protein sequence ID" value="PEN14162.1"/>
    <property type="molecule type" value="Genomic_DNA"/>
</dbReference>
<evidence type="ECO:0000313" key="2">
    <source>
        <dbReference type="EMBL" id="PEN14162.1"/>
    </source>
</evidence>
<accession>A0A2A8CZP1</accession>
<sequence length="185" mass="20825">MNRLSKLALVLVLLAFAVTACAPSEQVTQSYRGGENAWVYETSSVRLSDVTYSSGLNEPNFEVDARAECPDTQCPPEEYVLRFRLDSGAERVEITSTDVRLWVDGERLDWENPFPYPEDERRSVRGTLVQITATKDQFKKIAESEEVRGKLGGFEFTLFYDSRAPFRAMIDKVNPDTSDPDSPAA</sequence>
<organism evidence="2 3">
    <name type="scientific">Longibacter salinarum</name>
    <dbReference type="NCBI Taxonomy" id="1850348"/>
    <lineage>
        <taxon>Bacteria</taxon>
        <taxon>Pseudomonadati</taxon>
        <taxon>Rhodothermota</taxon>
        <taxon>Rhodothermia</taxon>
        <taxon>Rhodothermales</taxon>
        <taxon>Salisaetaceae</taxon>
        <taxon>Longibacter</taxon>
    </lineage>
</organism>
<feature type="chain" id="PRO_5012992897" description="Lipoprotein" evidence="1">
    <location>
        <begin position="23"/>
        <end position="185"/>
    </location>
</feature>
<keyword evidence="1" id="KW-0732">Signal</keyword>
<evidence type="ECO:0000256" key="1">
    <source>
        <dbReference type="SAM" id="SignalP"/>
    </source>
</evidence>
<comment type="caution">
    <text evidence="2">The sequence shown here is derived from an EMBL/GenBank/DDBJ whole genome shotgun (WGS) entry which is preliminary data.</text>
</comment>
<proteinExistence type="predicted"/>
<name>A0A2A8CZP1_9BACT</name>
<dbReference type="RefSeq" id="WP_098074339.1">
    <property type="nucleotide sequence ID" value="NZ_PDEQ01000002.1"/>
</dbReference>